<proteinExistence type="predicted"/>
<accession>A0A8S5RAF6</accession>
<sequence>MISHSGNTTLTPSEGFDFIKNGTIKVAEGSASVAATINGNSITLVPSHKDGWLSTNPEVTGAQVTGNENGTYTITIPTISTDGNAKAVVNSKNKIDVIPGEGYYDGISSVPLKFEKDGESKEIQYRADTEITNDPVLDDASGKYNVSIIEGRTPSLFTGPLGVKLDASSLSINGTKPEGFTPTRIINVDTNKQYISTSKGYTEGETAMLSIKNAGALELTSEHDSASGTDKIVVKPTSAGWIDTTSTDVTNEFLGLTDRLVDSSQNGDADGDGIIDSTKGTSNEVTATTGQVLLTYNNCLDRVAKGTIEKTPADRTFFYKSVKVDLSSLIVELDNI</sequence>
<name>A0A8S5RAF6_9VIRU</name>
<organism evidence="1">
    <name type="scientific">virus sp. ctQcs9</name>
    <dbReference type="NCBI Taxonomy" id="2825816"/>
    <lineage>
        <taxon>Viruses</taxon>
    </lineage>
</organism>
<protein>
    <submittedName>
        <fullName evidence="1">Uncharacterized protein</fullName>
    </submittedName>
</protein>
<reference evidence="1" key="1">
    <citation type="journal article" date="2021" name="Proc. Natl. Acad. Sci. U.S.A.">
        <title>A Catalog of Tens of Thousands of Viruses from Human Metagenomes Reveals Hidden Associations with Chronic Diseases.</title>
        <authorList>
            <person name="Tisza M.J."/>
            <person name="Buck C.B."/>
        </authorList>
    </citation>
    <scope>NUCLEOTIDE SEQUENCE</scope>
    <source>
        <strain evidence="1">CtQcs9</strain>
    </source>
</reference>
<evidence type="ECO:0000313" key="1">
    <source>
        <dbReference type="EMBL" id="DAE28147.1"/>
    </source>
</evidence>
<dbReference type="EMBL" id="BK059082">
    <property type="protein sequence ID" value="DAE28147.1"/>
    <property type="molecule type" value="Genomic_DNA"/>
</dbReference>